<evidence type="ECO:0000313" key="2">
    <source>
        <dbReference type="EMBL" id="QEG34051.1"/>
    </source>
</evidence>
<reference evidence="2 3" key="1">
    <citation type="submission" date="2019-08" db="EMBL/GenBank/DDBJ databases">
        <title>Deep-cultivation of Planctomycetes and their phenomic and genomic characterization uncovers novel biology.</title>
        <authorList>
            <person name="Wiegand S."/>
            <person name="Jogler M."/>
            <person name="Boedeker C."/>
            <person name="Pinto D."/>
            <person name="Vollmers J."/>
            <person name="Rivas-Marin E."/>
            <person name="Kohn T."/>
            <person name="Peeters S.H."/>
            <person name="Heuer A."/>
            <person name="Rast P."/>
            <person name="Oberbeckmann S."/>
            <person name="Bunk B."/>
            <person name="Jeske O."/>
            <person name="Meyerdierks A."/>
            <person name="Storesund J.E."/>
            <person name="Kallscheuer N."/>
            <person name="Luecker S."/>
            <person name="Lage O.M."/>
            <person name="Pohl T."/>
            <person name="Merkel B.J."/>
            <person name="Hornburger P."/>
            <person name="Mueller R.-W."/>
            <person name="Bruemmer F."/>
            <person name="Labrenz M."/>
            <person name="Spormann A.M."/>
            <person name="Op den Camp H."/>
            <person name="Overmann J."/>
            <person name="Amann R."/>
            <person name="Jetten M.S.M."/>
            <person name="Mascher T."/>
            <person name="Medema M.H."/>
            <person name="Devos D.P."/>
            <person name="Kaster A.-K."/>
            <person name="Ovreas L."/>
            <person name="Rohde M."/>
            <person name="Galperin M.Y."/>
            <person name="Jogler C."/>
        </authorList>
    </citation>
    <scope>NUCLEOTIDE SEQUENCE [LARGE SCALE GENOMIC DNA]</scope>
    <source>
        <strain evidence="2 3">Pr1d</strain>
    </source>
</reference>
<dbReference type="KEGG" id="bgok:Pr1d_13230"/>
<dbReference type="RefSeq" id="WP_148072747.1">
    <property type="nucleotide sequence ID" value="NZ_CP042913.1"/>
</dbReference>
<evidence type="ECO:0000313" key="3">
    <source>
        <dbReference type="Proteomes" id="UP000323917"/>
    </source>
</evidence>
<protein>
    <submittedName>
        <fullName evidence="2">Uncharacterized protein</fullName>
    </submittedName>
</protein>
<accession>A0A5B9QIJ3</accession>
<dbReference type="Proteomes" id="UP000323917">
    <property type="component" value="Chromosome"/>
</dbReference>
<sequence length="457" mass="51981">MILQPNDNMLRSYYDTFDARHDRCRKELLNLLSCASIATHPDNTNPLPKWLTYSRLAVAALLLVAIGLLLSFGGGTPQTVYGMEHLAERLMTIRSLHLKGWIYQTITSEHGDEKLEKFPTELYAKRPNCIGYRSYGFSIPGGGKPSTVTSAYMASNGKETIVVSDDNREATIANVAGDAFYTELLVESFIQSSIASNFLQGPPEYYRKIRSEDFQGVFCDVYEYHQEEVPFAFEGRHLVWLNRLTGIPMKSESSTVDESGVEKLHRSEVIQVDVEPPGSLFSFQAPQDYKLIKLDAKKAADLTMQGIKLSPYGEGGSDTTWLGSWHSLNINERAVLACWYQYDAKEGEKDFFAREPTFELYQGNQSRICREHTLSTNKVNDTQWRWSLILPEDKETIGECALRIKVTDDKTRTSQELKPLRFPPERLQEIILEAQRRTLPNNSQQELFSLDDIESIE</sequence>
<dbReference type="EMBL" id="CP042913">
    <property type="protein sequence ID" value="QEG34051.1"/>
    <property type="molecule type" value="Genomic_DNA"/>
</dbReference>
<evidence type="ECO:0000256" key="1">
    <source>
        <dbReference type="SAM" id="Phobius"/>
    </source>
</evidence>
<keyword evidence="3" id="KW-1185">Reference proteome</keyword>
<keyword evidence="1" id="KW-0472">Membrane</keyword>
<dbReference type="AlphaFoldDB" id="A0A5B9QIJ3"/>
<keyword evidence="1" id="KW-1133">Transmembrane helix</keyword>
<gene>
    <name evidence="2" type="ORF">Pr1d_13230</name>
</gene>
<name>A0A5B9QIJ3_9BACT</name>
<keyword evidence="1" id="KW-0812">Transmembrane</keyword>
<feature type="transmembrane region" description="Helical" evidence="1">
    <location>
        <begin position="56"/>
        <end position="75"/>
    </location>
</feature>
<proteinExistence type="predicted"/>
<organism evidence="2 3">
    <name type="scientific">Bythopirellula goksoeyrii</name>
    <dbReference type="NCBI Taxonomy" id="1400387"/>
    <lineage>
        <taxon>Bacteria</taxon>
        <taxon>Pseudomonadati</taxon>
        <taxon>Planctomycetota</taxon>
        <taxon>Planctomycetia</taxon>
        <taxon>Pirellulales</taxon>
        <taxon>Lacipirellulaceae</taxon>
        <taxon>Bythopirellula</taxon>
    </lineage>
</organism>
<dbReference type="OrthoDB" id="9817131at2"/>